<dbReference type="Pfam" id="PF24626">
    <property type="entry name" value="SH3_Tf2-1"/>
    <property type="match status" value="1"/>
</dbReference>
<evidence type="ECO:0000256" key="31">
    <source>
        <dbReference type="ARBA" id="ARBA00025615"/>
    </source>
</evidence>
<dbReference type="InterPro" id="IPR000477">
    <property type="entry name" value="RT_dom"/>
</dbReference>
<evidence type="ECO:0000256" key="11">
    <source>
        <dbReference type="ARBA" id="ARBA00022723"/>
    </source>
</evidence>
<evidence type="ECO:0000256" key="32">
    <source>
        <dbReference type="ARBA" id="ARBA00055265"/>
    </source>
</evidence>
<keyword evidence="27" id="KW-0233">DNA recombination</keyword>
<dbReference type="SMART" id="SM00298">
    <property type="entry name" value="CHROMO"/>
    <property type="match status" value="1"/>
</dbReference>
<evidence type="ECO:0000313" key="40">
    <source>
        <dbReference type="EMBL" id="RDB15235.1"/>
    </source>
</evidence>
<feature type="compositionally biased region" description="Basic and acidic residues" evidence="36">
    <location>
        <begin position="640"/>
        <end position="661"/>
    </location>
</feature>
<dbReference type="GO" id="GO:0004190">
    <property type="term" value="F:aspartic-type endopeptidase activity"/>
    <property type="evidence" value="ECO:0007669"/>
    <property type="project" value="UniProtKB-KW"/>
</dbReference>
<feature type="domain" description="Reverse transcriptase" evidence="38">
    <location>
        <begin position="1773"/>
        <end position="1988"/>
    </location>
</feature>
<dbReference type="InterPro" id="IPR043502">
    <property type="entry name" value="DNA/RNA_pol_sf"/>
</dbReference>
<feature type="region of interest" description="Disordered" evidence="36">
    <location>
        <begin position="110"/>
        <end position="143"/>
    </location>
</feature>
<dbReference type="InterPro" id="IPR012337">
    <property type="entry name" value="RNaseH-like_sf"/>
</dbReference>
<evidence type="ECO:0000256" key="16">
    <source>
        <dbReference type="ARBA" id="ARBA00022771"/>
    </source>
</evidence>
<dbReference type="GO" id="GO:0005634">
    <property type="term" value="C:nucleus"/>
    <property type="evidence" value="ECO:0007669"/>
    <property type="project" value="UniProtKB-SubCell"/>
</dbReference>
<gene>
    <name evidence="40" type="ORF">Hypma_004746</name>
</gene>
<keyword evidence="17" id="KW-0378">Hydrolase</keyword>
<evidence type="ECO:0000256" key="27">
    <source>
        <dbReference type="ARBA" id="ARBA00023172"/>
    </source>
</evidence>
<evidence type="ECO:0000256" key="17">
    <source>
        <dbReference type="ARBA" id="ARBA00022801"/>
    </source>
</evidence>
<keyword evidence="14" id="KW-0688">Ribosomal frameshifting</keyword>
<dbReference type="GO" id="GO:0006310">
    <property type="term" value="P:DNA recombination"/>
    <property type="evidence" value="ECO:0007669"/>
    <property type="project" value="UniProtKB-KW"/>
</dbReference>
<dbReference type="GO" id="GO:0003723">
    <property type="term" value="F:RNA binding"/>
    <property type="evidence" value="ECO:0007669"/>
    <property type="project" value="UniProtKB-KW"/>
</dbReference>
<feature type="compositionally biased region" description="Basic and acidic residues" evidence="36">
    <location>
        <begin position="571"/>
        <end position="604"/>
    </location>
</feature>
<feature type="region of interest" description="Disordered" evidence="36">
    <location>
        <begin position="311"/>
        <end position="342"/>
    </location>
</feature>
<evidence type="ECO:0000256" key="13">
    <source>
        <dbReference type="ARBA" id="ARBA00022750"/>
    </source>
</evidence>
<dbReference type="GO" id="GO:0006508">
    <property type="term" value="P:proteolysis"/>
    <property type="evidence" value="ECO:0007669"/>
    <property type="project" value="UniProtKB-KW"/>
</dbReference>
<evidence type="ECO:0000256" key="29">
    <source>
        <dbReference type="ARBA" id="ARBA00023268"/>
    </source>
</evidence>
<evidence type="ECO:0000256" key="2">
    <source>
        <dbReference type="ARBA" id="ARBA00002180"/>
    </source>
</evidence>
<dbReference type="PANTHER" id="PTHR37984">
    <property type="entry name" value="PROTEIN CBG26694"/>
    <property type="match status" value="1"/>
</dbReference>
<keyword evidence="6" id="KW-1188">Viral release from host cell</keyword>
<dbReference type="InterPro" id="IPR000953">
    <property type="entry name" value="Chromo/chromo_shadow_dom"/>
</dbReference>
<organism evidence="40 41">
    <name type="scientific">Hypsizygus marmoreus</name>
    <name type="common">White beech mushroom</name>
    <name type="synonym">Agaricus marmoreus</name>
    <dbReference type="NCBI Taxonomy" id="39966"/>
    <lineage>
        <taxon>Eukaryota</taxon>
        <taxon>Fungi</taxon>
        <taxon>Dikarya</taxon>
        <taxon>Basidiomycota</taxon>
        <taxon>Agaricomycotina</taxon>
        <taxon>Agaricomycetes</taxon>
        <taxon>Agaricomycetidae</taxon>
        <taxon>Agaricales</taxon>
        <taxon>Tricholomatineae</taxon>
        <taxon>Lyophyllaceae</taxon>
        <taxon>Hypsizygus</taxon>
    </lineage>
</organism>
<keyword evidence="15" id="KW-0255">Endonuclease</keyword>
<evidence type="ECO:0000256" key="6">
    <source>
        <dbReference type="ARBA" id="ARBA00022612"/>
    </source>
</evidence>
<dbReference type="GO" id="GO:0004523">
    <property type="term" value="F:RNA-DNA hybrid ribonuclease activity"/>
    <property type="evidence" value="ECO:0007669"/>
    <property type="project" value="UniProtKB-EC"/>
</dbReference>
<keyword evidence="11" id="KW-0479">Metal-binding</keyword>
<keyword evidence="7" id="KW-0645">Protease</keyword>
<feature type="compositionally biased region" description="Basic and acidic residues" evidence="36">
    <location>
        <begin position="719"/>
        <end position="729"/>
    </location>
</feature>
<dbReference type="GO" id="GO:0005737">
    <property type="term" value="C:cytoplasm"/>
    <property type="evidence" value="ECO:0007669"/>
    <property type="project" value="UniProtKB-SubCell"/>
</dbReference>
<dbReference type="PANTHER" id="PTHR37984:SF5">
    <property type="entry name" value="PROTEIN NYNRIN-LIKE"/>
    <property type="match status" value="1"/>
</dbReference>
<dbReference type="GO" id="GO:0005524">
    <property type="term" value="F:ATP binding"/>
    <property type="evidence" value="ECO:0007669"/>
    <property type="project" value="UniProtKB-KW"/>
</dbReference>
<feature type="region of interest" description="Disordered" evidence="36">
    <location>
        <begin position="1198"/>
        <end position="1253"/>
    </location>
</feature>
<evidence type="ECO:0000256" key="9">
    <source>
        <dbReference type="ARBA" id="ARBA00022695"/>
    </source>
</evidence>
<dbReference type="FunFam" id="3.30.70.270:FF:000026">
    <property type="entry name" value="Transposon Ty3-G Gag-Pol polyprotein"/>
    <property type="match status" value="1"/>
</dbReference>
<dbReference type="CDD" id="cd09274">
    <property type="entry name" value="RNase_HI_RT_Ty3"/>
    <property type="match status" value="1"/>
</dbReference>
<evidence type="ECO:0000256" key="7">
    <source>
        <dbReference type="ARBA" id="ARBA00022670"/>
    </source>
</evidence>
<evidence type="ECO:0000256" key="22">
    <source>
        <dbReference type="ARBA" id="ARBA00022908"/>
    </source>
</evidence>
<keyword evidence="28" id="KW-0539">Nucleus</keyword>
<dbReference type="Gene3D" id="3.30.420.10">
    <property type="entry name" value="Ribonuclease H-like superfamily/Ribonuclease H"/>
    <property type="match status" value="1"/>
</dbReference>
<dbReference type="GO" id="GO:0003887">
    <property type="term" value="F:DNA-directed DNA polymerase activity"/>
    <property type="evidence" value="ECO:0007669"/>
    <property type="project" value="UniProtKB-KW"/>
</dbReference>
<feature type="compositionally biased region" description="Polar residues" evidence="36">
    <location>
        <begin position="231"/>
        <end position="240"/>
    </location>
</feature>
<dbReference type="GO" id="GO:0008270">
    <property type="term" value="F:zinc ion binding"/>
    <property type="evidence" value="ECO:0007669"/>
    <property type="project" value="UniProtKB-KW"/>
</dbReference>
<dbReference type="InterPro" id="IPR050951">
    <property type="entry name" value="Retrovirus_Pol_polyprotein"/>
</dbReference>
<dbReference type="Proteomes" id="UP000076154">
    <property type="component" value="Unassembled WGS sequence"/>
</dbReference>
<keyword evidence="5" id="KW-0963">Cytoplasm</keyword>
<dbReference type="Pfam" id="PF00385">
    <property type="entry name" value="Chromo"/>
    <property type="match status" value="1"/>
</dbReference>
<keyword evidence="41" id="KW-1185">Reference proteome</keyword>
<evidence type="ECO:0000259" key="39">
    <source>
        <dbReference type="PROSITE" id="PS50994"/>
    </source>
</evidence>
<evidence type="ECO:0000256" key="35">
    <source>
        <dbReference type="ARBA" id="ARBA00082890"/>
    </source>
</evidence>
<dbReference type="Pfam" id="PF00078">
    <property type="entry name" value="RVT_1"/>
    <property type="match status" value="1"/>
</dbReference>
<keyword evidence="9" id="KW-0548">Nucleotidyltransferase</keyword>
<comment type="function">
    <text evidence="31">Integrase (IN) targets the VLP to the nucleus, where a subparticle preintegration complex (PIC) containing at least integrase and the newly synthesized dsDNA copy of the retrotransposon must transit the nuclear membrane. Once in the nucleus, integrase performs the integration of the dsDNA into the host genome.</text>
</comment>
<dbReference type="GO" id="GO:0003677">
    <property type="term" value="F:DNA binding"/>
    <property type="evidence" value="ECO:0007669"/>
    <property type="project" value="UniProtKB-KW"/>
</dbReference>
<comment type="subunit">
    <text evidence="34">The protease is a homodimer, whose active site consists of two apposed aspartic acid residues.</text>
</comment>
<evidence type="ECO:0000256" key="23">
    <source>
        <dbReference type="ARBA" id="ARBA00022918"/>
    </source>
</evidence>
<keyword evidence="22" id="KW-0229">DNA integration</keyword>
<evidence type="ECO:0000256" key="1">
    <source>
        <dbReference type="ARBA" id="ARBA00000077"/>
    </source>
</evidence>
<evidence type="ECO:0000256" key="8">
    <source>
        <dbReference type="ARBA" id="ARBA00022679"/>
    </source>
</evidence>
<dbReference type="InterPro" id="IPR023780">
    <property type="entry name" value="Chromo_domain"/>
</dbReference>
<feature type="region of interest" description="Disordered" evidence="36">
    <location>
        <begin position="2757"/>
        <end position="2781"/>
    </location>
</feature>
<name>A0A369J4A2_HYPMA</name>
<dbReference type="InterPro" id="IPR041577">
    <property type="entry name" value="RT_RNaseH_2"/>
</dbReference>
<dbReference type="Gene3D" id="3.30.70.270">
    <property type="match status" value="2"/>
</dbReference>
<feature type="compositionally biased region" description="Polar residues" evidence="36">
    <location>
        <begin position="313"/>
        <end position="336"/>
    </location>
</feature>
<keyword evidence="21" id="KW-0694">RNA-binding</keyword>
<evidence type="ECO:0000256" key="14">
    <source>
        <dbReference type="ARBA" id="ARBA00022758"/>
    </source>
</evidence>
<feature type="region of interest" description="Disordered" evidence="36">
    <location>
        <begin position="2670"/>
        <end position="2693"/>
    </location>
</feature>
<accession>A0A369J4A2</accession>
<comment type="catalytic activity">
    <reaction evidence="1">
        <text>Endonucleolytic cleavage to 5'-phosphomonoester.</text>
        <dbReference type="EC" id="3.1.26.4"/>
    </reaction>
</comment>
<feature type="compositionally biased region" description="Basic and acidic residues" evidence="36">
    <location>
        <begin position="800"/>
        <end position="816"/>
    </location>
</feature>
<evidence type="ECO:0000256" key="24">
    <source>
        <dbReference type="ARBA" id="ARBA00022932"/>
    </source>
</evidence>
<evidence type="ECO:0000256" key="20">
    <source>
        <dbReference type="ARBA" id="ARBA00022842"/>
    </source>
</evidence>
<comment type="function">
    <text evidence="33">Capsid protein (CA) is the structural component of the virus-like particle (VLP), forming the shell that encapsulates the genomic RNA-nucleocapsid complex.</text>
</comment>
<comment type="function">
    <text evidence="2">The aspartyl protease (PR) mediates the proteolytic cleavages of the Gag and Gag-Pol polyproteins after assembly of the VLP.</text>
</comment>
<feature type="compositionally biased region" description="Basic residues" evidence="36">
    <location>
        <begin position="687"/>
        <end position="697"/>
    </location>
</feature>
<dbReference type="CDD" id="cd00303">
    <property type="entry name" value="retropepsin_like"/>
    <property type="match status" value="1"/>
</dbReference>
<evidence type="ECO:0000259" key="38">
    <source>
        <dbReference type="PROSITE" id="PS50878"/>
    </source>
</evidence>
<dbReference type="InterPro" id="IPR041588">
    <property type="entry name" value="Integrase_H2C2"/>
</dbReference>
<comment type="subcellular location">
    <subcellularLocation>
        <location evidence="4">Cytoplasm</location>
    </subcellularLocation>
    <subcellularLocation>
        <location evidence="3">Nucleus</location>
    </subcellularLocation>
</comment>
<dbReference type="GO" id="GO:0003964">
    <property type="term" value="F:RNA-directed DNA polymerase activity"/>
    <property type="evidence" value="ECO:0007669"/>
    <property type="project" value="UniProtKB-KW"/>
</dbReference>
<comment type="function">
    <text evidence="32">Nucleocapsid protein p11 (NC) forms the nucleocore that coats the retro-elements dimeric RNA. Binds these RNAs through its zinc fingers. Promotes primer tRNA(i)-Met annealing to the multipartite primer-binding site (PBS), dimerization of Ty3 RNA and initiation of reverse transcription.</text>
</comment>
<dbReference type="CDD" id="cd00024">
    <property type="entry name" value="CD_CSD"/>
    <property type="match status" value="1"/>
</dbReference>
<evidence type="ECO:0000256" key="21">
    <source>
        <dbReference type="ARBA" id="ARBA00022884"/>
    </source>
</evidence>
<evidence type="ECO:0000256" key="3">
    <source>
        <dbReference type="ARBA" id="ARBA00004123"/>
    </source>
</evidence>
<dbReference type="GO" id="GO:0006338">
    <property type="term" value="P:chromatin remodeling"/>
    <property type="evidence" value="ECO:0007669"/>
    <property type="project" value="UniProtKB-ARBA"/>
</dbReference>
<keyword evidence="25" id="KW-0917">Virion maturation</keyword>
<evidence type="ECO:0000256" key="12">
    <source>
        <dbReference type="ARBA" id="ARBA00022741"/>
    </source>
</evidence>
<dbReference type="PROSITE" id="PS50013">
    <property type="entry name" value="CHROMO_2"/>
    <property type="match status" value="1"/>
</dbReference>
<feature type="compositionally biased region" description="Basic and acidic residues" evidence="36">
    <location>
        <begin position="1209"/>
        <end position="1220"/>
    </location>
</feature>
<dbReference type="GO" id="GO:0015074">
    <property type="term" value="P:DNA integration"/>
    <property type="evidence" value="ECO:0007669"/>
    <property type="project" value="UniProtKB-KW"/>
</dbReference>
<feature type="region of interest" description="Disordered" evidence="36">
    <location>
        <begin position="1660"/>
        <end position="1689"/>
    </location>
</feature>
<keyword evidence="19" id="KW-0067">ATP-binding</keyword>
<evidence type="ECO:0000256" key="25">
    <source>
        <dbReference type="ARBA" id="ARBA00023113"/>
    </source>
</evidence>
<feature type="domain" description="Integrase catalytic" evidence="39">
    <location>
        <begin position="2470"/>
        <end position="2629"/>
    </location>
</feature>
<dbReference type="InterPro" id="IPR041373">
    <property type="entry name" value="RT_RNaseH"/>
</dbReference>
<feature type="region of interest" description="Disordered" evidence="36">
    <location>
        <begin position="571"/>
        <end position="823"/>
    </location>
</feature>
<comment type="caution">
    <text evidence="40">The sequence shown here is derived from an EMBL/GenBank/DDBJ whole genome shotgun (WGS) entry which is preliminary data.</text>
</comment>
<feature type="region of interest" description="Disordered" evidence="36">
    <location>
        <begin position="64"/>
        <end position="88"/>
    </location>
</feature>
<keyword evidence="12" id="KW-0547">Nucleotide-binding</keyword>
<evidence type="ECO:0000259" key="37">
    <source>
        <dbReference type="PROSITE" id="PS50013"/>
    </source>
</evidence>
<dbReference type="InterPro" id="IPR056924">
    <property type="entry name" value="SH3_Tf2-1"/>
</dbReference>
<dbReference type="Pfam" id="PF17919">
    <property type="entry name" value="RT_RNaseH_2"/>
    <property type="match status" value="1"/>
</dbReference>
<reference evidence="40" key="1">
    <citation type="submission" date="2018-04" db="EMBL/GenBank/DDBJ databases">
        <title>Whole genome sequencing of Hypsizygus marmoreus.</title>
        <authorList>
            <person name="Choi I.-G."/>
            <person name="Min B."/>
            <person name="Kim J.-G."/>
            <person name="Kim S."/>
            <person name="Oh Y.-L."/>
            <person name="Kong W.-S."/>
            <person name="Park H."/>
            <person name="Jeong J."/>
            <person name="Song E.-S."/>
        </authorList>
    </citation>
    <scope>NUCLEOTIDE SEQUENCE [LARGE SCALE GENOMIC DNA]</scope>
    <source>
        <strain evidence="40">51987-8</strain>
    </source>
</reference>
<keyword evidence="23" id="KW-0695">RNA-directed DNA polymerase</keyword>
<protein>
    <recommendedName>
        <fullName evidence="35">Gag3-Pol3</fullName>
    </recommendedName>
</protein>
<sequence length="2840" mass="321583">MYNGSELPRALHSDGGVAVVIRSQQATSSALKDVLYDDQGVRCLDDNSCDPGLAFISRDSLWKRRRSTRPKDEAKRPNKKPDDAPPLPTLITLARNLHLHLTYTKPAQDSYPAIPIDSSDSAKPQKPDVTMADGTRPTGKAPPISYLCASRRTASKVDTVGRTWITLAGAPPLNPPEPTLSVLSEIPNIPIPFKPKSTVRSHLQSKIPVRSRSLSPEKVRSDAPTFAPTVEDSSTNLQSSEKPRWSSLAQIDKRKFPPPPPKSRPKKPKFRFAYPNPIAESTTSQFRAGGVFDRSSQSPIDSLFGLKRADSMAKTTTEPATSQETGQPQEQAQAGSSVLGESKESQMNELWSQFNSDDEDIGSTLNRVQMYSNKMTLEIQDIEDRGNHLNRYVPRFALVKKLLRPLDVTITQLQLLLDRLSNLSERKTTFQVDPFEMFIHSLKGAGSVDELHAAWVGLQKRIVLATKYAKKYESEIRGDNILTSPASTNPDLYNPLDFTRGPEARLNYLLGNVPHHREDFTEPVANALRDAKEDKVALPAPSMLLRSFPDRPWERDPRVVKYTSSGRRIEVLPDDWREQQGLPKREPSPEKKKGPPKEQEHREQINPGFSYDQPHDPSHPAGPSTERFSPLLGPKVSFKSSDEFFGEKKPKDQPPHMREDDANILWGAATPSSSRKDYDPTDWGWYHSKKGKHKGKKREQDEANRDYYQTDYRAGYSHESTDEWRKHTADVPSNEANIRESDKKFFPSDNNRERKPNDRDNRKSSFQKGGRNPKPDPDPSSSDGDSSDEGSNRRGRGHGRKEPSKGTRSRRDESRSSIEAPYGSVIPTIKADIKTDDLPTWDGKSYSAVQYFSDVQELAEMGGHLPEALGYWLWTKLKPNSDVRRWFTLLDTKSKTWAKSHYRNYLTMIKDNFLGRSWQLDINQEFNSQNFRQQGHDFESPRGFIQRRVLYTRMLATADDGGKEEVRIVMLRAPLSWHSIIQASSIDRTVDLYSAVSDNEKALVQASRVTAANVVTADNLVSMLRRVGVNVDLNKRTNLPQDSRPTTFAPNKRANAVDHSFPDAGDTLSHNQVRNELTPSVTHDEDDDLLRNVYQTFTKRQRDPPPDGYPFPKNDHVTTKLNRPPPSPCKVCGSAKHWDKECPDWDTYLTTQKRSAKWVSTSEENGDLDVQYSSAYSALRDLRVTKALQILNSSPKDLSDFESAASEPLKQDEGAQKCKTDAGAPTGGQSPEAHQEHNSQPPFSATKKVSQKKVTIEEIEDEYWTNEGRMPTAKVHLLETDDDQWESVHLSATEATQKHHAEATSKEEIHNVFNTERRFTLPEHDFQRHPETYEDWIPSPDGPMIRLPKKRLTALGRSAMGMSVLSMKGWVGSLYNKRIDLRLDSGADITLISETFYNSLKSPPPMQQGIRLKLWQLTDTDTAIQGFVRIPIIVQDEQGRLLETEAEAYVVPGMTVPILLGEDYQQTYEVCALRSSTNGTTVEYGRNGQSVSAEPVEGTPDFGRLRQSAYMTAHFVRSKSHRRNQAKRVRQKKSIFKELRTVRAAQDYLLKPHECKNIQVTGDFAENREWLIQKNLLASGSDDYFAVPNILVRGKDPKVPISNTSSHPRYVRKGDIIGNLTDPKHFFDTLKDLKALEDCLTKTAFLSSIIAARQEVDSDTLNATADPSEQRPTADEIEEDEYGPKTAAMPDPEVYASAEMEKHLDVGSLPEHLKQRAWNMLRNHQGAFSFDGRLGKHPARVHIRTVDGQQPIAVPMYGSSPAKRIIIDEQLDKWFEQAVIEPSISPWSAPVVIAYRNGKPRFCVDYRKLNAATIPDEFPIPRQAEILSSLSGAQVLSSLDALAGFTQLEMAPEDIEKTAFRTHRGLFQFRRMPFGLRNGPSIFQRVMQSILSPYLWLFCLVYIDDIVVYSKSYEEHIDHLDQVLQAVEKAGITLSPKKCHLFYSSILLLGHRVSRLGLSTHLEKVKAILDLERPKKLSQLQSFLGMVVYFSAFIPHYASICAPLFQLLRKGCRWTWGATQEHAFKAAKDALREAPVLGHPIEGRPYRLYTDASDEALGCCLQQVQPIAVRDLQGTRAYTRLEKAFKEGKPVPKLTTTLSEKIDDSPSNDKWAPIMDDTIVHVERVIGYWSRMFKGAERRYATTEREALAAKEGLVKFQPFIEGEKVTLVTDHSALQWARTYENSNRRLAAWGSVFAAYPGLVIVHRAGRVHSNVDPLSRLPRAPPAHTSPELLDEPVIQASDGWRTVQDELFNKGPAKHATFVAWDLRDCLEGTASTWVTTRSTTAENEKPLDTSSGTTSTPFNDETEPFDGDVLPQQEGYRDMFDPPPVEPHIHVQLDADTTTKFHEGYRADSHLGRRWLAAQKDRETYVPGSRYFVDDRDLLYFRDADFQPRLCVPRSLQEGILVEAHESAYDTAHAGPKKLWQRLKTKFYWHRMKKDILRFCNSCDVCQKTKPSNFRKYGTLIPNPIPTIPYQSVSMDFIVNLPWSDGFNAIFVVVDRFTKYAQFIPTTTGLTAEDFGALFTKHVACKYGLPETIITDRDPRWTSDFWRAVAAAVRTKMSLSSSHHPQHDGQTEIVNKQIEVMLRAYVSDDKSAWSQWLHILEYAYNSAVYSSTGMTPFFLLHGFEPRKPLDFVAQPTLTNQGQLPHHPEAKDFLLTLETHRDSARQAIAKAQDKQSRNHNNGRKPARSFDIGSRVLVNPHTLEWKENKGEGAKLVQRWIGPFEVLQRINPNVYRLRMSDKYPGSPVFNIDHLKPYTEPPPSSTTRASLPETRNGPPEAEEYEVEKIVGHKFDKKSRKTQYLVRWTGYGPQFDTWQSAKDMKNAPWILSSYKKTTRL</sequence>
<feature type="compositionally biased region" description="Basic and acidic residues" evidence="36">
    <location>
        <begin position="69"/>
        <end position="83"/>
    </location>
</feature>
<evidence type="ECO:0000313" key="41">
    <source>
        <dbReference type="Proteomes" id="UP000076154"/>
    </source>
</evidence>
<keyword evidence="24" id="KW-0239">DNA-directed DNA polymerase</keyword>
<feature type="region of interest" description="Disordered" evidence="36">
    <location>
        <begin position="202"/>
        <end position="272"/>
    </location>
</feature>
<evidence type="ECO:0000256" key="36">
    <source>
        <dbReference type="SAM" id="MobiDB-lite"/>
    </source>
</evidence>
<dbReference type="InterPro" id="IPR016197">
    <property type="entry name" value="Chromo-like_dom_sf"/>
</dbReference>
<evidence type="ECO:0000256" key="4">
    <source>
        <dbReference type="ARBA" id="ARBA00004496"/>
    </source>
</evidence>
<dbReference type="SUPFAM" id="SSF56672">
    <property type="entry name" value="DNA/RNA polymerases"/>
    <property type="match status" value="1"/>
</dbReference>
<proteinExistence type="predicted"/>
<evidence type="ECO:0000256" key="5">
    <source>
        <dbReference type="ARBA" id="ARBA00022490"/>
    </source>
</evidence>
<keyword evidence="29" id="KW-0511">Multifunctional enzyme</keyword>
<keyword evidence="13" id="KW-0064">Aspartyl protease</keyword>
<dbReference type="STRING" id="39966.A0A369J4A2"/>
<evidence type="ECO:0000256" key="34">
    <source>
        <dbReference type="ARBA" id="ARBA00063849"/>
    </source>
</evidence>
<evidence type="ECO:0000256" key="28">
    <source>
        <dbReference type="ARBA" id="ARBA00023242"/>
    </source>
</evidence>
<dbReference type="GO" id="GO:0075523">
    <property type="term" value="P:viral translational frameshifting"/>
    <property type="evidence" value="ECO:0007669"/>
    <property type="project" value="UniProtKB-KW"/>
</dbReference>
<evidence type="ECO:0000256" key="26">
    <source>
        <dbReference type="ARBA" id="ARBA00023125"/>
    </source>
</evidence>
<evidence type="ECO:0000256" key="30">
    <source>
        <dbReference type="ARBA" id="ARBA00025590"/>
    </source>
</evidence>
<dbReference type="FunFam" id="1.10.340.70:FF:000001">
    <property type="entry name" value="Retrovirus-related Pol polyprotein from transposon gypsy-like Protein"/>
    <property type="match status" value="1"/>
</dbReference>
<dbReference type="SUPFAM" id="SSF53098">
    <property type="entry name" value="Ribonuclease H-like"/>
    <property type="match status" value="1"/>
</dbReference>
<feature type="region of interest" description="Disordered" evidence="36">
    <location>
        <begin position="2281"/>
        <end position="2324"/>
    </location>
</feature>
<dbReference type="Gene3D" id="3.10.10.10">
    <property type="entry name" value="HIV Type 1 Reverse Transcriptase, subunit A, domain 1"/>
    <property type="match status" value="1"/>
</dbReference>
<keyword evidence="8" id="KW-0808">Transferase</keyword>
<evidence type="ECO:0000256" key="15">
    <source>
        <dbReference type="ARBA" id="ARBA00022759"/>
    </source>
</evidence>
<feature type="domain" description="Chromo" evidence="37">
    <location>
        <begin position="2785"/>
        <end position="2840"/>
    </location>
</feature>
<feature type="compositionally biased region" description="Polar residues" evidence="36">
    <location>
        <begin position="2293"/>
        <end position="2304"/>
    </location>
</feature>
<keyword evidence="16" id="KW-0863">Zinc-finger</keyword>
<dbReference type="OrthoDB" id="433924at2759"/>
<evidence type="ECO:0000256" key="19">
    <source>
        <dbReference type="ARBA" id="ARBA00022840"/>
    </source>
</evidence>
<dbReference type="PROSITE" id="PS50994">
    <property type="entry name" value="INTEGRASE"/>
    <property type="match status" value="1"/>
</dbReference>
<dbReference type="SUPFAM" id="SSF54160">
    <property type="entry name" value="Chromo domain-like"/>
    <property type="match status" value="1"/>
</dbReference>
<keyword evidence="26" id="KW-0238">DNA-binding</keyword>
<dbReference type="InterPro" id="IPR001584">
    <property type="entry name" value="Integrase_cat-core"/>
</dbReference>
<evidence type="ECO:0000256" key="10">
    <source>
        <dbReference type="ARBA" id="ARBA00022722"/>
    </source>
</evidence>
<keyword evidence="10" id="KW-0540">Nuclease</keyword>
<dbReference type="InterPro" id="IPR036397">
    <property type="entry name" value="RNaseH_sf"/>
</dbReference>
<dbReference type="InParanoid" id="A0A369J4A2"/>
<dbReference type="Pfam" id="PF17917">
    <property type="entry name" value="RT_RNaseH"/>
    <property type="match status" value="1"/>
</dbReference>
<feature type="compositionally biased region" description="Basic and acidic residues" evidence="36">
    <location>
        <begin position="737"/>
        <end position="763"/>
    </location>
</feature>
<dbReference type="PROSITE" id="PS50878">
    <property type="entry name" value="RT_POL"/>
    <property type="match status" value="1"/>
</dbReference>
<dbReference type="FunFam" id="3.10.10.10:FF:000007">
    <property type="entry name" value="Retrovirus-related Pol polyprotein from transposon 17.6-like Protein"/>
    <property type="match status" value="1"/>
</dbReference>
<keyword evidence="18" id="KW-0862">Zinc</keyword>
<keyword evidence="20" id="KW-0460">Magnesium</keyword>
<dbReference type="Pfam" id="PF17921">
    <property type="entry name" value="Integrase_H2C2"/>
    <property type="match status" value="1"/>
</dbReference>
<dbReference type="EMBL" id="LUEZ02000184">
    <property type="protein sequence ID" value="RDB15235.1"/>
    <property type="molecule type" value="Genomic_DNA"/>
</dbReference>
<dbReference type="Gene3D" id="2.40.50.40">
    <property type="match status" value="1"/>
</dbReference>
<comment type="function">
    <text evidence="30">Reverse transcriptase/ribonuclease H (RT) is a multifunctional enzyme that catalyzes the conversion of the retro-elements RNA genome into dsDNA within the VLP. The enzyme displays a DNA polymerase activity that can copy either DNA or RNA templates, and a ribonuclease H (RNase H) activity that cleaves the RNA strand of RNA-DNA heteroduplexes during plus-strand synthesis and hydrolyzes RNA primers. The conversion leads to a linear dsDNA copy of the retrotransposon that includes long terminal repeats (LTRs) at both ends.</text>
</comment>
<evidence type="ECO:0000256" key="18">
    <source>
        <dbReference type="ARBA" id="ARBA00022833"/>
    </source>
</evidence>
<dbReference type="InterPro" id="IPR043128">
    <property type="entry name" value="Rev_trsase/Diguanyl_cyclase"/>
</dbReference>
<dbReference type="CDD" id="cd01647">
    <property type="entry name" value="RT_LTR"/>
    <property type="match status" value="1"/>
</dbReference>
<dbReference type="Gene3D" id="1.10.340.70">
    <property type="match status" value="1"/>
</dbReference>
<evidence type="ECO:0000256" key="33">
    <source>
        <dbReference type="ARBA" id="ARBA00055383"/>
    </source>
</evidence>